<dbReference type="Proteomes" id="UP001174934">
    <property type="component" value="Unassembled WGS sequence"/>
</dbReference>
<feature type="domain" description="Peptidase M28" evidence="5">
    <location>
        <begin position="140"/>
        <end position="373"/>
    </location>
</feature>
<evidence type="ECO:0000256" key="2">
    <source>
        <dbReference type="ARBA" id="ARBA00023315"/>
    </source>
</evidence>
<keyword evidence="7" id="KW-1185">Reference proteome</keyword>
<dbReference type="Gene3D" id="3.40.630.10">
    <property type="entry name" value="Zn peptidases"/>
    <property type="match status" value="1"/>
</dbReference>
<evidence type="ECO:0000256" key="4">
    <source>
        <dbReference type="SAM" id="MobiDB-lite"/>
    </source>
</evidence>
<dbReference type="InterPro" id="IPR040234">
    <property type="entry name" value="QC/QCL"/>
</dbReference>
<protein>
    <recommendedName>
        <fullName evidence="3">Peptide hydrolase</fullName>
        <ecNumber evidence="3">3.4.-.-</ecNumber>
    </recommendedName>
</protein>
<dbReference type="EMBL" id="JAULSR010000004">
    <property type="protein sequence ID" value="KAK0621531.1"/>
    <property type="molecule type" value="Genomic_DNA"/>
</dbReference>
<dbReference type="FunFam" id="3.40.630.10:FF:000074">
    <property type="entry name" value="Peptide hydrolase"/>
    <property type="match status" value="1"/>
</dbReference>
<keyword evidence="2" id="KW-0012">Acyltransferase</keyword>
<evidence type="ECO:0000313" key="7">
    <source>
        <dbReference type="Proteomes" id="UP001174934"/>
    </source>
</evidence>
<comment type="similarity">
    <text evidence="3">Belongs to the peptidase M28 family.</text>
</comment>
<dbReference type="Pfam" id="PF04389">
    <property type="entry name" value="Peptidase_M28"/>
    <property type="match status" value="1"/>
</dbReference>
<keyword evidence="3" id="KW-0645">Protease</keyword>
<name>A0AA40C156_9PEZI</name>
<accession>A0AA40C156</accession>
<dbReference type="AlphaFoldDB" id="A0AA40C156"/>
<dbReference type="SUPFAM" id="SSF53187">
    <property type="entry name" value="Zn-dependent exopeptidases"/>
    <property type="match status" value="1"/>
</dbReference>
<dbReference type="GO" id="GO:0008233">
    <property type="term" value="F:peptidase activity"/>
    <property type="evidence" value="ECO:0007669"/>
    <property type="project" value="UniProtKB-KW"/>
</dbReference>
<dbReference type="EC" id="3.4.-.-" evidence="3"/>
<reference evidence="6" key="1">
    <citation type="submission" date="2023-06" db="EMBL/GenBank/DDBJ databases">
        <title>Genome-scale phylogeny and comparative genomics of the fungal order Sordariales.</title>
        <authorList>
            <consortium name="Lawrence Berkeley National Laboratory"/>
            <person name="Hensen N."/>
            <person name="Bonometti L."/>
            <person name="Westerberg I."/>
            <person name="Brannstrom I.O."/>
            <person name="Guillou S."/>
            <person name="Cros-Aarteil S."/>
            <person name="Calhoun S."/>
            <person name="Haridas S."/>
            <person name="Kuo A."/>
            <person name="Mondo S."/>
            <person name="Pangilinan J."/>
            <person name="Riley R."/>
            <person name="LaButti K."/>
            <person name="Andreopoulos B."/>
            <person name="Lipzen A."/>
            <person name="Chen C."/>
            <person name="Yanf M."/>
            <person name="Daum C."/>
            <person name="Ng V."/>
            <person name="Clum A."/>
            <person name="Steindorff A."/>
            <person name="Ohm R."/>
            <person name="Martin F."/>
            <person name="Silar P."/>
            <person name="Natvig D."/>
            <person name="Lalanne C."/>
            <person name="Gautier V."/>
            <person name="Ament-velasquez S.L."/>
            <person name="Kruys A."/>
            <person name="Hutchinson M.I."/>
            <person name="Powell A.J."/>
            <person name="Barry K."/>
            <person name="Miller A.N."/>
            <person name="Grigoriev I.V."/>
            <person name="Debuchy R."/>
            <person name="Gladieux P."/>
            <person name="Thoren M.H."/>
            <person name="Johannesson H."/>
        </authorList>
    </citation>
    <scope>NUCLEOTIDE SEQUENCE</scope>
    <source>
        <strain evidence="6">SMH3391-2</strain>
    </source>
</reference>
<dbReference type="GO" id="GO:0008270">
    <property type="term" value="F:zinc ion binding"/>
    <property type="evidence" value="ECO:0007669"/>
    <property type="project" value="TreeGrafter"/>
</dbReference>
<comment type="caution">
    <text evidence="6">The sequence shown here is derived from an EMBL/GenBank/DDBJ whole genome shotgun (WGS) entry which is preliminary data.</text>
</comment>
<dbReference type="PANTHER" id="PTHR12283:SF2">
    <property type="entry name" value="PEPTIDE HYDROLASE"/>
    <property type="match status" value="1"/>
</dbReference>
<dbReference type="GO" id="GO:0016603">
    <property type="term" value="F:glutaminyl-peptide cyclotransferase activity"/>
    <property type="evidence" value="ECO:0007669"/>
    <property type="project" value="InterPro"/>
</dbReference>
<keyword evidence="3" id="KW-0479">Metal-binding</keyword>
<gene>
    <name evidence="6" type="ORF">B0T17DRAFT_494358</name>
</gene>
<proteinExistence type="inferred from homology"/>
<dbReference type="InterPro" id="IPR007484">
    <property type="entry name" value="Peptidase_M28"/>
</dbReference>
<keyword evidence="3" id="KW-0378">Hydrolase</keyword>
<dbReference type="GO" id="GO:0006508">
    <property type="term" value="P:proteolysis"/>
    <property type="evidence" value="ECO:0007669"/>
    <property type="project" value="UniProtKB-KW"/>
</dbReference>
<evidence type="ECO:0000313" key="6">
    <source>
        <dbReference type="EMBL" id="KAK0621531.1"/>
    </source>
</evidence>
<evidence type="ECO:0000259" key="5">
    <source>
        <dbReference type="Pfam" id="PF04389"/>
    </source>
</evidence>
<dbReference type="InterPro" id="IPR037457">
    <property type="entry name" value="M28_QC"/>
</dbReference>
<keyword evidence="1" id="KW-0808">Transferase</keyword>
<organism evidence="6 7">
    <name type="scientific">Bombardia bombarda</name>
    <dbReference type="NCBI Taxonomy" id="252184"/>
    <lineage>
        <taxon>Eukaryota</taxon>
        <taxon>Fungi</taxon>
        <taxon>Dikarya</taxon>
        <taxon>Ascomycota</taxon>
        <taxon>Pezizomycotina</taxon>
        <taxon>Sordariomycetes</taxon>
        <taxon>Sordariomycetidae</taxon>
        <taxon>Sordariales</taxon>
        <taxon>Lasiosphaeriaceae</taxon>
        <taxon>Bombardia</taxon>
    </lineage>
</organism>
<sequence length="387" mass="42606">MKRRHSTTSPSPSPSPSRSRSGGALSLLVVGLVLFLQLFAATASAYKPLSDSFLRLVPGGDGDDFDIHNGELLSPILIPRVPGTPGQVKAQEHFVKFFQRFLPKWEIIWQNSTSTTPATGSRELPFANLVFRREPPWTKPGQANLLTLVAHYDSKITPEGFIGATDSAAPCAVLMHVARSIDKYLTQMHDEMAELGEGGTPEMDMGVQIMLLDGEEAFVSWTDTDSLYGARALAAEWENTAYPAMSNFPNPMSQITLFVLLDLLGSANPNIPSYFQTTHWAYKNMATVEARMRSLGLLKSQPKTPFFPDALKKAKEFMHAGIGDDHVPFMARGAPVLHVIPSPFPAVWHQMTDDGEHLDIDTVNDWAKIVTAFALEWLDAMEVEPGV</sequence>
<keyword evidence="3" id="KW-0862">Zinc</keyword>
<dbReference type="PANTHER" id="PTHR12283">
    <property type="entry name" value="GLUTAMINYL-PEPTIDE CYCLOTRANSFERASE"/>
    <property type="match status" value="1"/>
</dbReference>
<dbReference type="CDD" id="cd03880">
    <property type="entry name" value="M28_QC_like"/>
    <property type="match status" value="1"/>
</dbReference>
<evidence type="ECO:0000256" key="1">
    <source>
        <dbReference type="ARBA" id="ARBA00022679"/>
    </source>
</evidence>
<evidence type="ECO:0000256" key="3">
    <source>
        <dbReference type="RuleBase" id="RU361240"/>
    </source>
</evidence>
<feature type="region of interest" description="Disordered" evidence="4">
    <location>
        <begin position="1"/>
        <end position="21"/>
    </location>
</feature>